<feature type="non-terminal residue" evidence="2">
    <location>
        <position position="132"/>
    </location>
</feature>
<reference evidence="2" key="1">
    <citation type="submission" date="2018-05" db="EMBL/GenBank/DDBJ databases">
        <authorList>
            <person name="Lanie J.A."/>
            <person name="Ng W.-L."/>
            <person name="Kazmierczak K.M."/>
            <person name="Andrzejewski T.M."/>
            <person name="Davidsen T.M."/>
            <person name="Wayne K.J."/>
            <person name="Tettelin H."/>
            <person name="Glass J.I."/>
            <person name="Rusch D."/>
            <person name="Podicherti R."/>
            <person name="Tsui H.-C.T."/>
            <person name="Winkler M.E."/>
        </authorList>
    </citation>
    <scope>NUCLEOTIDE SEQUENCE</scope>
</reference>
<gene>
    <name evidence="2" type="ORF">METZ01_LOCUS510205</name>
</gene>
<organism evidence="2">
    <name type="scientific">marine metagenome</name>
    <dbReference type="NCBI Taxonomy" id="408172"/>
    <lineage>
        <taxon>unclassified sequences</taxon>
        <taxon>metagenomes</taxon>
        <taxon>ecological metagenomes</taxon>
    </lineage>
</organism>
<evidence type="ECO:0000313" key="2">
    <source>
        <dbReference type="EMBL" id="SVE57351.1"/>
    </source>
</evidence>
<feature type="coiled-coil region" evidence="1">
    <location>
        <begin position="91"/>
        <end position="125"/>
    </location>
</feature>
<sequence>MDIVELLQREIQEHKMAWSKLKEENVALRGFKAIVMKDPKKYAHNNPPETLFDEERRKFREDQQIKQEELDRIKKDNNNLYTRVADALEVNEHHQKLNGKLQERVTELEQDNLELHADNKKLAKQIEDKIAS</sequence>
<dbReference type="EMBL" id="UINC01226740">
    <property type="protein sequence ID" value="SVE57351.1"/>
    <property type="molecule type" value="Genomic_DNA"/>
</dbReference>
<name>A0A383EKT8_9ZZZZ</name>
<evidence type="ECO:0000256" key="1">
    <source>
        <dbReference type="SAM" id="Coils"/>
    </source>
</evidence>
<accession>A0A383EKT8</accession>
<dbReference type="AlphaFoldDB" id="A0A383EKT8"/>
<protein>
    <submittedName>
        <fullName evidence="2">Uncharacterized protein</fullName>
    </submittedName>
</protein>
<keyword evidence="1" id="KW-0175">Coiled coil</keyword>
<proteinExistence type="predicted"/>